<dbReference type="Gene3D" id="3.40.50.300">
    <property type="entry name" value="P-loop containing nucleotide triphosphate hydrolases"/>
    <property type="match status" value="1"/>
</dbReference>
<dbReference type="AlphaFoldDB" id="A0A1I4DHT3"/>
<evidence type="ECO:0000313" key="21">
    <source>
        <dbReference type="Proteomes" id="UP000199152"/>
    </source>
</evidence>
<evidence type="ECO:0000256" key="10">
    <source>
        <dbReference type="ARBA" id="ARBA00022741"/>
    </source>
</evidence>
<keyword evidence="9 17" id="KW-0812">Transmembrane</keyword>
<keyword evidence="15 20" id="KW-0829">Tyrosine-protein kinase</keyword>
<evidence type="ECO:0000256" key="16">
    <source>
        <dbReference type="ARBA" id="ARBA00051245"/>
    </source>
</evidence>
<evidence type="ECO:0000256" key="8">
    <source>
        <dbReference type="ARBA" id="ARBA00022679"/>
    </source>
</evidence>
<sequence length="460" mass="48409">MEFREVLAALRAAWWLPLIGLLVGGAAALLVSLLQTPLYTASTQLFVSTRDTASTSEAFQGSQFSQQRVTSYARLLTGEELAGRVVDRLGLDESPSALSEQITATAVTDTVLIDVTVTDPAPEQAQRIAAAVGEEFTALVTELETPDGGGASPVKVTITDRPEVAAAPSSPQTARNLALGLLVGLLVGAGLAVLRARLDRTVKDPEETAELAGAPVIGTVLRDEGLEKRHVVERLVDNRTAEDYRQLRTNLQFLNVDQPPKVIMVSSALPSEGKTTMVINLALALADAGQRVTVVEADLRRPKLTRYLGMVSGVGLTNILAGTADVEDVTQTYRDGVSVIASGPTPPNPGELLASSHMAALVTKLREQSDFVLVDAPPLLPVADSAGLAAAMDGVLLSVRYGSTRKDQLQQAGLTLERVGATTLGVVLNIVPPKAELASVYGYGYSYETGTSNGGHEKGL</sequence>
<proteinExistence type="inferred from homology"/>
<feature type="domain" description="Polysaccharide chain length determinant N-terminal" evidence="18">
    <location>
        <begin position="2"/>
        <end position="88"/>
    </location>
</feature>
<evidence type="ECO:0000313" key="20">
    <source>
        <dbReference type="EMBL" id="SFK92429.1"/>
    </source>
</evidence>
<evidence type="ECO:0000256" key="9">
    <source>
        <dbReference type="ARBA" id="ARBA00022692"/>
    </source>
</evidence>
<dbReference type="SUPFAM" id="SSF52540">
    <property type="entry name" value="P-loop containing nucleoside triphosphate hydrolases"/>
    <property type="match status" value="1"/>
</dbReference>
<dbReference type="EMBL" id="FOSW01000004">
    <property type="protein sequence ID" value="SFK92429.1"/>
    <property type="molecule type" value="Genomic_DNA"/>
</dbReference>
<organism evidence="20 21">
    <name type="scientific">Geodermatophilus ruber</name>
    <dbReference type="NCBI Taxonomy" id="504800"/>
    <lineage>
        <taxon>Bacteria</taxon>
        <taxon>Bacillati</taxon>
        <taxon>Actinomycetota</taxon>
        <taxon>Actinomycetes</taxon>
        <taxon>Geodermatophilales</taxon>
        <taxon>Geodermatophilaceae</taxon>
        <taxon>Geodermatophilus</taxon>
    </lineage>
</organism>
<keyword evidence="6" id="KW-1003">Cell membrane</keyword>
<evidence type="ECO:0000256" key="17">
    <source>
        <dbReference type="SAM" id="Phobius"/>
    </source>
</evidence>
<dbReference type="CDD" id="cd05387">
    <property type="entry name" value="BY-kinase"/>
    <property type="match status" value="1"/>
</dbReference>
<evidence type="ECO:0000256" key="15">
    <source>
        <dbReference type="ARBA" id="ARBA00023137"/>
    </source>
</evidence>
<keyword evidence="7" id="KW-0997">Cell inner membrane</keyword>
<evidence type="ECO:0000256" key="4">
    <source>
        <dbReference type="ARBA" id="ARBA00008883"/>
    </source>
</evidence>
<evidence type="ECO:0000256" key="14">
    <source>
        <dbReference type="ARBA" id="ARBA00023136"/>
    </source>
</evidence>
<dbReference type="GO" id="GO:0005886">
    <property type="term" value="C:plasma membrane"/>
    <property type="evidence" value="ECO:0007669"/>
    <property type="project" value="UniProtKB-SubCell"/>
</dbReference>
<evidence type="ECO:0000256" key="5">
    <source>
        <dbReference type="ARBA" id="ARBA00011903"/>
    </source>
</evidence>
<evidence type="ECO:0000256" key="13">
    <source>
        <dbReference type="ARBA" id="ARBA00022989"/>
    </source>
</evidence>
<evidence type="ECO:0000256" key="2">
    <source>
        <dbReference type="ARBA" id="ARBA00006683"/>
    </source>
</evidence>
<comment type="subcellular location">
    <subcellularLocation>
        <location evidence="1">Cell inner membrane</location>
        <topology evidence="1">Multi-pass membrane protein</topology>
    </subcellularLocation>
</comment>
<comment type="similarity">
    <text evidence="2">Belongs to the CpsC/CapA family.</text>
</comment>
<keyword evidence="14 17" id="KW-0472">Membrane</keyword>
<comment type="catalytic activity">
    <reaction evidence="16">
        <text>L-tyrosyl-[protein] + ATP = O-phospho-L-tyrosyl-[protein] + ADP + H(+)</text>
        <dbReference type="Rhea" id="RHEA:10596"/>
        <dbReference type="Rhea" id="RHEA-COMP:10136"/>
        <dbReference type="Rhea" id="RHEA-COMP:20101"/>
        <dbReference type="ChEBI" id="CHEBI:15378"/>
        <dbReference type="ChEBI" id="CHEBI:30616"/>
        <dbReference type="ChEBI" id="CHEBI:46858"/>
        <dbReference type="ChEBI" id="CHEBI:61978"/>
        <dbReference type="ChEBI" id="CHEBI:456216"/>
        <dbReference type="EC" id="2.7.10.2"/>
    </reaction>
</comment>
<feature type="domain" description="AAA" evidence="19">
    <location>
        <begin position="262"/>
        <end position="401"/>
    </location>
</feature>
<dbReference type="InterPro" id="IPR005702">
    <property type="entry name" value="Wzc-like_C"/>
</dbReference>
<keyword evidence="8" id="KW-0808">Transferase</keyword>
<dbReference type="InParanoid" id="A0A1I4DHT3"/>
<dbReference type="Pfam" id="PF13614">
    <property type="entry name" value="AAA_31"/>
    <property type="match status" value="1"/>
</dbReference>
<dbReference type="NCBIfam" id="TIGR01007">
    <property type="entry name" value="eps_fam"/>
    <property type="match status" value="1"/>
</dbReference>
<gene>
    <name evidence="20" type="ORF">SAMN04488085_104375</name>
</gene>
<evidence type="ECO:0000259" key="18">
    <source>
        <dbReference type="Pfam" id="PF02706"/>
    </source>
</evidence>
<comment type="similarity">
    <text evidence="3">Belongs to the CpsD/CapB family.</text>
</comment>
<dbReference type="EC" id="2.7.10.2" evidence="5"/>
<keyword evidence="20" id="KW-0675">Receptor</keyword>
<evidence type="ECO:0000256" key="7">
    <source>
        <dbReference type="ARBA" id="ARBA00022519"/>
    </source>
</evidence>
<dbReference type="STRING" id="504800.SAMN04488085_104375"/>
<protein>
    <recommendedName>
        <fullName evidence="5">non-specific protein-tyrosine kinase</fullName>
        <ecNumber evidence="5">2.7.10.2</ecNumber>
    </recommendedName>
</protein>
<evidence type="ECO:0000259" key="19">
    <source>
        <dbReference type="Pfam" id="PF13614"/>
    </source>
</evidence>
<evidence type="ECO:0000256" key="6">
    <source>
        <dbReference type="ARBA" id="ARBA00022475"/>
    </source>
</evidence>
<dbReference type="PANTHER" id="PTHR32309">
    <property type="entry name" value="TYROSINE-PROTEIN KINASE"/>
    <property type="match status" value="1"/>
</dbReference>
<keyword evidence="10" id="KW-0547">Nucleotide-binding</keyword>
<dbReference type="PANTHER" id="PTHR32309:SF13">
    <property type="entry name" value="FERRIC ENTEROBACTIN TRANSPORT PROTEIN FEPE"/>
    <property type="match status" value="1"/>
</dbReference>
<evidence type="ECO:0000256" key="1">
    <source>
        <dbReference type="ARBA" id="ARBA00004429"/>
    </source>
</evidence>
<dbReference type="Pfam" id="PF02706">
    <property type="entry name" value="Wzz"/>
    <property type="match status" value="1"/>
</dbReference>
<dbReference type="GO" id="GO:0004715">
    <property type="term" value="F:non-membrane spanning protein tyrosine kinase activity"/>
    <property type="evidence" value="ECO:0007669"/>
    <property type="project" value="UniProtKB-EC"/>
</dbReference>
<evidence type="ECO:0000256" key="3">
    <source>
        <dbReference type="ARBA" id="ARBA00007316"/>
    </source>
</evidence>
<evidence type="ECO:0000256" key="12">
    <source>
        <dbReference type="ARBA" id="ARBA00022840"/>
    </source>
</evidence>
<keyword evidence="13 17" id="KW-1133">Transmembrane helix</keyword>
<dbReference type="Proteomes" id="UP000199152">
    <property type="component" value="Unassembled WGS sequence"/>
</dbReference>
<dbReference type="InterPro" id="IPR027417">
    <property type="entry name" value="P-loop_NTPase"/>
</dbReference>
<dbReference type="OrthoDB" id="9812433at2"/>
<evidence type="ECO:0000256" key="11">
    <source>
        <dbReference type="ARBA" id="ARBA00022777"/>
    </source>
</evidence>
<dbReference type="GO" id="GO:0005524">
    <property type="term" value="F:ATP binding"/>
    <property type="evidence" value="ECO:0007669"/>
    <property type="project" value="UniProtKB-KW"/>
</dbReference>
<keyword evidence="21" id="KW-1185">Reference proteome</keyword>
<accession>A0A1I4DHT3</accession>
<dbReference type="InterPro" id="IPR003856">
    <property type="entry name" value="LPS_length_determ_N"/>
</dbReference>
<comment type="similarity">
    <text evidence="4">Belongs to the etk/wzc family.</text>
</comment>
<name>A0A1I4DHT3_9ACTN</name>
<keyword evidence="12" id="KW-0067">ATP-binding</keyword>
<feature type="transmembrane region" description="Helical" evidence="17">
    <location>
        <begin position="12"/>
        <end position="34"/>
    </location>
</feature>
<dbReference type="RefSeq" id="WP_091323489.1">
    <property type="nucleotide sequence ID" value="NZ_FOSW01000004.1"/>
</dbReference>
<keyword evidence="11 20" id="KW-0418">Kinase</keyword>
<dbReference type="InterPro" id="IPR025669">
    <property type="entry name" value="AAA_dom"/>
</dbReference>
<reference evidence="20 21" key="1">
    <citation type="submission" date="2016-10" db="EMBL/GenBank/DDBJ databases">
        <authorList>
            <person name="de Groot N.N."/>
        </authorList>
    </citation>
    <scope>NUCLEOTIDE SEQUENCE [LARGE SCALE GENOMIC DNA]</scope>
    <source>
        <strain evidence="20 21">DSM 45317</strain>
    </source>
</reference>
<dbReference type="InterPro" id="IPR050445">
    <property type="entry name" value="Bact_polysacc_biosynth/exp"/>
</dbReference>